<accession>A0A1J5SL08</accession>
<dbReference type="Gene3D" id="3.40.50.10610">
    <property type="entry name" value="ABC-type transport auxiliary lipoprotein component"/>
    <property type="match status" value="1"/>
</dbReference>
<sequence>MMSRSMFSTKSAVAVLFLALFAGGCSTEVQRVDASKAIDLSGAWNDTDSQLVAEEMMRDVLNRVWIDDFNREHKRQPAVIVGEIRNLSNEHINVNTFVSEVERNLINSGRVQFVASSTERQEIRDERKDQDLNASEATRKAMGQEKGADFMLKGTINTIIDVSGKTQLRYYQVDMNLISLADNRLVWMGQKKIKKLVERSTLTF</sequence>
<dbReference type="AlphaFoldDB" id="A0A1J5SL08"/>
<reference evidence="2" key="1">
    <citation type="submission" date="2016-10" db="EMBL/GenBank/DDBJ databases">
        <title>Sequence of Gallionella enrichment culture.</title>
        <authorList>
            <person name="Poehlein A."/>
            <person name="Muehling M."/>
            <person name="Daniel R."/>
        </authorList>
    </citation>
    <scope>NUCLEOTIDE SEQUENCE</scope>
</reference>
<dbReference type="PROSITE" id="PS51257">
    <property type="entry name" value="PROKAR_LIPOPROTEIN"/>
    <property type="match status" value="1"/>
</dbReference>
<dbReference type="Pfam" id="PF13036">
    <property type="entry name" value="LpoB"/>
    <property type="match status" value="1"/>
</dbReference>
<dbReference type="EMBL" id="MLJW01000055">
    <property type="protein sequence ID" value="OIR04704.1"/>
    <property type="molecule type" value="Genomic_DNA"/>
</dbReference>
<gene>
    <name evidence="2" type="ORF">GALL_130880</name>
</gene>
<name>A0A1J5SL08_9ZZZZ</name>
<organism evidence="2">
    <name type="scientific">mine drainage metagenome</name>
    <dbReference type="NCBI Taxonomy" id="410659"/>
    <lineage>
        <taxon>unclassified sequences</taxon>
        <taxon>metagenomes</taxon>
        <taxon>ecological metagenomes</taxon>
    </lineage>
</organism>
<evidence type="ECO:0000313" key="2">
    <source>
        <dbReference type="EMBL" id="OIR04704.1"/>
    </source>
</evidence>
<evidence type="ECO:0008006" key="3">
    <source>
        <dbReference type="Google" id="ProtNLM"/>
    </source>
</evidence>
<comment type="caution">
    <text evidence="2">The sequence shown here is derived from an EMBL/GenBank/DDBJ whole genome shotgun (WGS) entry which is preliminary data.</text>
</comment>
<evidence type="ECO:0000256" key="1">
    <source>
        <dbReference type="SAM" id="MobiDB-lite"/>
    </source>
</evidence>
<feature type="region of interest" description="Disordered" evidence="1">
    <location>
        <begin position="122"/>
        <end position="141"/>
    </location>
</feature>
<protein>
    <recommendedName>
        <fullName evidence="3">Penicillin-binding protein activator LpoB</fullName>
    </recommendedName>
</protein>
<dbReference type="InterPro" id="IPR014094">
    <property type="entry name" value="LpoB"/>
</dbReference>
<proteinExistence type="predicted"/>